<evidence type="ECO:0000313" key="2">
    <source>
        <dbReference type="EMBL" id="RLN08088.1"/>
    </source>
</evidence>
<dbReference type="AlphaFoldDB" id="A0A3L6RQN3"/>
<comment type="caution">
    <text evidence="2">The sequence shown here is derived from an EMBL/GenBank/DDBJ whole genome shotgun (WGS) entry which is preliminary data.</text>
</comment>
<dbReference type="InterPro" id="IPR056594">
    <property type="entry name" value="AT5G49610-like_b-prop"/>
</dbReference>
<protein>
    <recommendedName>
        <fullName evidence="1">F-box protein AT5G49610-like beta-propeller domain-containing protein</fullName>
    </recommendedName>
</protein>
<dbReference type="EMBL" id="PQIB02000007">
    <property type="protein sequence ID" value="RLN08088.1"/>
    <property type="molecule type" value="Genomic_DNA"/>
</dbReference>
<evidence type="ECO:0000313" key="3">
    <source>
        <dbReference type="Proteomes" id="UP000275267"/>
    </source>
</evidence>
<name>A0A3L6RQN3_PANMI</name>
<dbReference type="Proteomes" id="UP000275267">
    <property type="component" value="Unassembled WGS sequence"/>
</dbReference>
<evidence type="ECO:0000259" key="1">
    <source>
        <dbReference type="Pfam" id="PF23635"/>
    </source>
</evidence>
<dbReference type="SUPFAM" id="SSF81383">
    <property type="entry name" value="F-box domain"/>
    <property type="match status" value="1"/>
</dbReference>
<accession>A0A3L6RQN3</accession>
<keyword evidence="3" id="KW-1185">Reference proteome</keyword>
<dbReference type="Pfam" id="PF23635">
    <property type="entry name" value="Beta-prop_AT5G49610-like"/>
    <property type="match status" value="1"/>
</dbReference>
<dbReference type="PANTHER" id="PTHR33207">
    <property type="entry name" value="F-BOX DOMAIN CONTAINING PROTEIN-RELATED"/>
    <property type="match status" value="1"/>
</dbReference>
<proteinExistence type="predicted"/>
<dbReference type="InterPro" id="IPR036047">
    <property type="entry name" value="F-box-like_dom_sf"/>
</dbReference>
<organism evidence="2 3">
    <name type="scientific">Panicum miliaceum</name>
    <name type="common">Proso millet</name>
    <name type="synonym">Broomcorn millet</name>
    <dbReference type="NCBI Taxonomy" id="4540"/>
    <lineage>
        <taxon>Eukaryota</taxon>
        <taxon>Viridiplantae</taxon>
        <taxon>Streptophyta</taxon>
        <taxon>Embryophyta</taxon>
        <taxon>Tracheophyta</taxon>
        <taxon>Spermatophyta</taxon>
        <taxon>Magnoliopsida</taxon>
        <taxon>Liliopsida</taxon>
        <taxon>Poales</taxon>
        <taxon>Poaceae</taxon>
        <taxon>PACMAD clade</taxon>
        <taxon>Panicoideae</taxon>
        <taxon>Panicodae</taxon>
        <taxon>Paniceae</taxon>
        <taxon>Panicinae</taxon>
        <taxon>Panicum</taxon>
        <taxon>Panicum sect. Panicum</taxon>
    </lineage>
</organism>
<feature type="domain" description="F-box protein AT5G49610-like beta-propeller" evidence="1">
    <location>
        <begin position="106"/>
        <end position="368"/>
    </location>
</feature>
<dbReference type="OrthoDB" id="695004at2759"/>
<gene>
    <name evidence="2" type="ORF">C2845_PM11G16760</name>
</gene>
<reference evidence="3" key="1">
    <citation type="journal article" date="2019" name="Nat. Commun.">
        <title>The genome of broomcorn millet.</title>
        <authorList>
            <person name="Zou C."/>
            <person name="Miki D."/>
            <person name="Li D."/>
            <person name="Tang Q."/>
            <person name="Xiao L."/>
            <person name="Rajput S."/>
            <person name="Deng P."/>
            <person name="Jia W."/>
            <person name="Huang R."/>
            <person name="Zhang M."/>
            <person name="Sun Y."/>
            <person name="Hu J."/>
            <person name="Fu X."/>
            <person name="Schnable P.S."/>
            <person name="Li F."/>
            <person name="Zhang H."/>
            <person name="Feng B."/>
            <person name="Zhu X."/>
            <person name="Liu R."/>
            <person name="Schnable J.C."/>
            <person name="Zhu J.-K."/>
            <person name="Zhang H."/>
        </authorList>
    </citation>
    <scope>NUCLEOTIDE SEQUENCE [LARGE SCALE GENOMIC DNA]</scope>
</reference>
<sequence length="379" mass="41849">MEGDAQLRSAATSAVFGSDDLLREILLRLGFPTFLVDAALVSKTWLRNASDPAFLRSFRRCHRPRLLDFYDDSGMECRPRFIPISRAPELAAAVHRASSIPGRFTIWAARNCHLLVYDGCTPVHMVLSPLHAMRLVAFPTPSSKRLDQASVWFFHAEDGREDGAVVVEVVLTNTKVQAEVRAMASGVWGVVCTTAAMELQLPAAVPLLPCIENILPPFQGIVHIVTNHRCILELDTVAASISAIRLPDSVATRNFKVSRSEDLGLFLVHAKGSLLSVWNHRIIGSNGVGDWALVGGTIHVREACNRGEDVSVLAVDDNGEFVLLGLNTSARLMCVHVKSKIEEVYEEMPMLPVRGNVFPFMMVWPPIFPALREEHSQEK</sequence>